<name>A0ABT5HM44_9CAUL</name>
<sequence>MSDPVSLIEAKLFLRVSHDEEDALIATLIAAASARLNAALGLVLDEASPAPLRLAVLNLVAVGYQSRGEMTLDSVEPWIAPYRQVRL</sequence>
<dbReference type="InterPro" id="IPR021146">
    <property type="entry name" value="Phage_gp6-like_head-tail"/>
</dbReference>
<dbReference type="Gene3D" id="1.10.3230.30">
    <property type="entry name" value="Phage gp6-like head-tail connector protein"/>
    <property type="match status" value="1"/>
</dbReference>
<gene>
    <name evidence="1" type="ORF">PQU98_13970</name>
</gene>
<reference evidence="1 2" key="1">
    <citation type="submission" date="2023-01" db="EMBL/GenBank/DDBJ databases">
        <title>Novel species of the genus Asticcacaulis isolated from rivers.</title>
        <authorList>
            <person name="Lu H."/>
        </authorList>
    </citation>
    <scope>NUCLEOTIDE SEQUENCE [LARGE SCALE GENOMIC DNA]</scope>
    <source>
        <strain evidence="1 2">LKC15W</strain>
    </source>
</reference>
<comment type="caution">
    <text evidence="1">The sequence shown here is derived from an EMBL/GenBank/DDBJ whole genome shotgun (WGS) entry which is preliminary data.</text>
</comment>
<dbReference type="NCBIfam" id="TIGR01560">
    <property type="entry name" value="put_DNA_pack"/>
    <property type="match status" value="1"/>
</dbReference>
<protein>
    <submittedName>
        <fullName evidence="1">Head-tail connector protein</fullName>
    </submittedName>
</protein>
<accession>A0ABT5HM44</accession>
<dbReference type="InterPro" id="IPR006450">
    <property type="entry name" value="Phage_HK97_gp6-like"/>
</dbReference>
<dbReference type="RefSeq" id="WP_272745573.1">
    <property type="nucleotide sequence ID" value="NZ_JAQQKV010000003.1"/>
</dbReference>
<evidence type="ECO:0000313" key="2">
    <source>
        <dbReference type="Proteomes" id="UP001218579"/>
    </source>
</evidence>
<evidence type="ECO:0000313" key="1">
    <source>
        <dbReference type="EMBL" id="MDC7677247.1"/>
    </source>
</evidence>
<organism evidence="1 2">
    <name type="scientific">Asticcacaulis machinosus</name>
    <dbReference type="NCBI Taxonomy" id="2984211"/>
    <lineage>
        <taxon>Bacteria</taxon>
        <taxon>Pseudomonadati</taxon>
        <taxon>Pseudomonadota</taxon>
        <taxon>Alphaproteobacteria</taxon>
        <taxon>Caulobacterales</taxon>
        <taxon>Caulobacteraceae</taxon>
        <taxon>Asticcacaulis</taxon>
    </lineage>
</organism>
<dbReference type="Proteomes" id="UP001218579">
    <property type="component" value="Unassembled WGS sequence"/>
</dbReference>
<dbReference type="EMBL" id="JAQQKV010000003">
    <property type="protein sequence ID" value="MDC7677247.1"/>
    <property type="molecule type" value="Genomic_DNA"/>
</dbReference>
<dbReference type="Pfam" id="PF05135">
    <property type="entry name" value="Phage_connect_1"/>
    <property type="match status" value="1"/>
</dbReference>
<keyword evidence="2" id="KW-1185">Reference proteome</keyword>
<proteinExistence type="predicted"/>